<dbReference type="GO" id="GO:0015386">
    <property type="term" value="F:potassium:proton antiporter activity"/>
    <property type="evidence" value="ECO:0007669"/>
    <property type="project" value="TreeGrafter"/>
</dbReference>
<evidence type="ECO:0000256" key="2">
    <source>
        <dbReference type="ARBA" id="ARBA00022448"/>
    </source>
</evidence>
<dbReference type="OrthoDB" id="9809206at2"/>
<feature type="transmembrane region" description="Helical" evidence="10">
    <location>
        <begin position="85"/>
        <end position="106"/>
    </location>
</feature>
<keyword evidence="10" id="KW-0050">Antiport</keyword>
<feature type="transmembrane region" description="Helical" evidence="10">
    <location>
        <begin position="6"/>
        <end position="21"/>
    </location>
</feature>
<dbReference type="AlphaFoldDB" id="A0A5B8VKT4"/>
<evidence type="ECO:0000313" key="13">
    <source>
        <dbReference type="Proteomes" id="UP000321291"/>
    </source>
</evidence>
<comment type="similarity">
    <text evidence="10">Belongs to the monovalent cation:proton antiporter 1 (CPA1) transporter (TC 2.A.36) family.</text>
</comment>
<keyword evidence="9 10" id="KW-0739">Sodium transport</keyword>
<dbReference type="Proteomes" id="UP000321291">
    <property type="component" value="Chromosome"/>
</dbReference>
<evidence type="ECO:0000256" key="6">
    <source>
        <dbReference type="ARBA" id="ARBA00023053"/>
    </source>
</evidence>
<feature type="transmembrane region" description="Helical" evidence="10">
    <location>
        <begin position="261"/>
        <end position="282"/>
    </location>
</feature>
<feature type="transmembrane region" description="Helical" evidence="10">
    <location>
        <begin position="54"/>
        <end position="73"/>
    </location>
</feature>
<evidence type="ECO:0000256" key="8">
    <source>
        <dbReference type="ARBA" id="ARBA00023136"/>
    </source>
</evidence>
<accession>A0A5B8VKT4</accession>
<dbReference type="PANTHER" id="PTHR10110:SF86">
    <property type="entry name" value="SODIUM_HYDROGEN EXCHANGER 7"/>
    <property type="match status" value="1"/>
</dbReference>
<protein>
    <submittedName>
        <fullName evidence="12">Na+/H+ antiporter</fullName>
    </submittedName>
</protein>
<keyword evidence="3 10" id="KW-1003">Cell membrane</keyword>
<evidence type="ECO:0000256" key="3">
    <source>
        <dbReference type="ARBA" id="ARBA00022475"/>
    </source>
</evidence>
<dbReference type="InterPro" id="IPR018422">
    <property type="entry name" value="Cation/H_exchanger_CPA1"/>
</dbReference>
<dbReference type="InterPro" id="IPR006153">
    <property type="entry name" value="Cation/H_exchanger_TM"/>
</dbReference>
<gene>
    <name evidence="12" type="ORF">FSB73_09125</name>
</gene>
<comment type="function">
    <text evidence="10">Na(+)/H(+) antiporter that extrudes sodium in exchange for external protons.</text>
</comment>
<dbReference type="KEGG" id="agi:FSB73_09125"/>
<feature type="transmembrane region" description="Helical" evidence="10">
    <location>
        <begin position="158"/>
        <end position="176"/>
    </location>
</feature>
<dbReference type="InterPro" id="IPR004705">
    <property type="entry name" value="Cation/H_exchanger_CPA1_bac"/>
</dbReference>
<feature type="transmembrane region" description="Helical" evidence="10">
    <location>
        <begin position="345"/>
        <end position="369"/>
    </location>
</feature>
<feature type="transmembrane region" description="Helical" evidence="10">
    <location>
        <begin position="232"/>
        <end position="249"/>
    </location>
</feature>
<evidence type="ECO:0000256" key="4">
    <source>
        <dbReference type="ARBA" id="ARBA00022692"/>
    </source>
</evidence>
<evidence type="ECO:0000256" key="9">
    <source>
        <dbReference type="ARBA" id="ARBA00023201"/>
    </source>
</evidence>
<sequence>MENISVIIILLFVIAFLWLLSKRFNFPFPIVLVLFGILISLIPGLPTLKISPDVIFFLFLPPLLYQAAWNTSWHDFRTAIRPISLAAIGLVLFTTVAVAIVAHYLIPSFGWPVAFLLGAIISPPDVVSATAVTKGLGLHPGLLTILEGESLINDASALIAYRYALAAITTAGFAWWQAGLNFIYVAAVGIAVGLAVAFIMRIIHEKFSCDAVVDVTLTFLTPYTSYLIAEHFQASGVLAVVTTGLYLSFRSNKLFSHEGRIMTDAIWEVAMFVLNGMIFILIGLQLRTVSDGLGAYSKTSLILYGISISVLVILIRFVWILPSMIWPDRVGRSIYGDRGYERKNLIVFGWSGMRGIVSMAAAMALPLSFAGSQLFPHRNLLIFLTFCVILTTLVLLGLTLPWLIRLMKLEPYSVVAQEYEVRTKIVASAINKIEESYSLLPDEILSNLKSKYEVKYNRLQKTALPSNYFGQGKTLTSQVFNQYTKVQLDLLEVERESVQQMHLSGSASESILKKIERELDVEEMRLRMEMYES</sequence>
<evidence type="ECO:0000256" key="10">
    <source>
        <dbReference type="RuleBase" id="RU366002"/>
    </source>
</evidence>
<organism evidence="12 13">
    <name type="scientific">Arachidicoccus ginsenosidivorans</name>
    <dbReference type="NCBI Taxonomy" id="496057"/>
    <lineage>
        <taxon>Bacteria</taxon>
        <taxon>Pseudomonadati</taxon>
        <taxon>Bacteroidota</taxon>
        <taxon>Chitinophagia</taxon>
        <taxon>Chitinophagales</taxon>
        <taxon>Chitinophagaceae</taxon>
        <taxon>Arachidicoccus</taxon>
    </lineage>
</organism>
<evidence type="ECO:0000259" key="11">
    <source>
        <dbReference type="Pfam" id="PF00999"/>
    </source>
</evidence>
<keyword evidence="2 10" id="KW-0813">Transport</keyword>
<dbReference type="NCBIfam" id="TIGR00831">
    <property type="entry name" value="a_cpa1"/>
    <property type="match status" value="1"/>
</dbReference>
<dbReference type="EMBL" id="CP042434">
    <property type="protein sequence ID" value="QEC71803.1"/>
    <property type="molecule type" value="Genomic_DNA"/>
</dbReference>
<evidence type="ECO:0000256" key="5">
    <source>
        <dbReference type="ARBA" id="ARBA00022989"/>
    </source>
</evidence>
<feature type="transmembrane region" description="Helical" evidence="10">
    <location>
        <begin position="28"/>
        <end position="48"/>
    </location>
</feature>
<keyword evidence="4 10" id="KW-0812">Transmembrane</keyword>
<keyword evidence="6 10" id="KW-0915">Sodium</keyword>
<feature type="transmembrane region" description="Helical" evidence="10">
    <location>
        <begin position="182"/>
        <end position="200"/>
    </location>
</feature>
<dbReference type="GO" id="GO:0098719">
    <property type="term" value="P:sodium ion import across plasma membrane"/>
    <property type="evidence" value="ECO:0007669"/>
    <property type="project" value="TreeGrafter"/>
</dbReference>
<feature type="domain" description="Cation/H+ exchanger transmembrane" evidence="11">
    <location>
        <begin position="13"/>
        <end position="404"/>
    </location>
</feature>
<feature type="transmembrane region" description="Helical" evidence="10">
    <location>
        <begin position="381"/>
        <end position="404"/>
    </location>
</feature>
<reference evidence="12 13" key="1">
    <citation type="journal article" date="2017" name="Int. J. Syst. Evol. Microbiol.">
        <title>Arachidicoccus ginsenosidivorans sp. nov., with ginsenoside-converting activity isolated from ginseng cultivating soil.</title>
        <authorList>
            <person name="Siddiqi M.Z."/>
            <person name="Aslam Z."/>
            <person name="Im W.T."/>
        </authorList>
    </citation>
    <scope>NUCLEOTIDE SEQUENCE [LARGE SCALE GENOMIC DNA]</scope>
    <source>
        <strain evidence="12 13">Gsoil 809</strain>
    </source>
</reference>
<comment type="subcellular location">
    <subcellularLocation>
        <location evidence="1 10">Cell membrane</location>
        <topology evidence="1 10">Multi-pass membrane protein</topology>
    </subcellularLocation>
</comment>
<feature type="transmembrane region" description="Helical" evidence="10">
    <location>
        <begin position="302"/>
        <end position="325"/>
    </location>
</feature>
<dbReference type="RefSeq" id="WP_146781180.1">
    <property type="nucleotide sequence ID" value="NZ_CP042434.1"/>
</dbReference>
<evidence type="ECO:0000313" key="12">
    <source>
        <dbReference type="EMBL" id="QEC71803.1"/>
    </source>
</evidence>
<evidence type="ECO:0000256" key="7">
    <source>
        <dbReference type="ARBA" id="ARBA00023065"/>
    </source>
</evidence>
<evidence type="ECO:0000256" key="1">
    <source>
        <dbReference type="ARBA" id="ARBA00004651"/>
    </source>
</evidence>
<dbReference type="GO" id="GO:0005886">
    <property type="term" value="C:plasma membrane"/>
    <property type="evidence" value="ECO:0007669"/>
    <property type="project" value="UniProtKB-SubCell"/>
</dbReference>
<keyword evidence="8 10" id="KW-0472">Membrane</keyword>
<name>A0A5B8VKT4_9BACT</name>
<dbReference type="Pfam" id="PF00999">
    <property type="entry name" value="Na_H_Exchanger"/>
    <property type="match status" value="1"/>
</dbReference>
<keyword evidence="5 10" id="KW-1133">Transmembrane helix</keyword>
<dbReference type="GO" id="GO:0051453">
    <property type="term" value="P:regulation of intracellular pH"/>
    <property type="evidence" value="ECO:0007669"/>
    <property type="project" value="TreeGrafter"/>
</dbReference>
<keyword evidence="13" id="KW-1185">Reference proteome</keyword>
<dbReference type="Gene3D" id="6.10.140.1330">
    <property type="match status" value="1"/>
</dbReference>
<dbReference type="PANTHER" id="PTHR10110">
    <property type="entry name" value="SODIUM/HYDROGEN EXCHANGER"/>
    <property type="match status" value="1"/>
</dbReference>
<keyword evidence="7 10" id="KW-0406">Ion transport</keyword>
<dbReference type="GO" id="GO:0015385">
    <property type="term" value="F:sodium:proton antiporter activity"/>
    <property type="evidence" value="ECO:0007669"/>
    <property type="project" value="InterPro"/>
</dbReference>
<proteinExistence type="inferred from homology"/>